<comment type="caution">
    <text evidence="2">The sequence shown here is derived from an EMBL/GenBank/DDBJ whole genome shotgun (WGS) entry which is preliminary data.</text>
</comment>
<accession>A0A9X2T1V6</accession>
<dbReference type="InterPro" id="IPR019861">
    <property type="entry name" value="PorP/SprF_Bacteroidetes"/>
</dbReference>
<evidence type="ECO:0000256" key="1">
    <source>
        <dbReference type="SAM" id="SignalP"/>
    </source>
</evidence>
<dbReference type="RefSeq" id="WP_258422791.1">
    <property type="nucleotide sequence ID" value="NZ_JANSUY010000003.1"/>
</dbReference>
<evidence type="ECO:0000313" key="2">
    <source>
        <dbReference type="EMBL" id="MCR9014915.1"/>
    </source>
</evidence>
<dbReference type="EMBL" id="JANSUY010000003">
    <property type="protein sequence ID" value="MCR9014915.1"/>
    <property type="molecule type" value="Genomic_DNA"/>
</dbReference>
<name>A0A9X2T1V6_9BACT</name>
<feature type="signal peptide" evidence="1">
    <location>
        <begin position="1"/>
        <end position="20"/>
    </location>
</feature>
<reference evidence="2" key="1">
    <citation type="submission" date="2022-08" db="EMBL/GenBank/DDBJ databases">
        <authorList>
            <person name="Zhang D."/>
        </authorList>
    </citation>
    <scope>NUCLEOTIDE SEQUENCE</scope>
    <source>
        <strain evidence="2">XJ19-11</strain>
    </source>
</reference>
<evidence type="ECO:0000313" key="3">
    <source>
        <dbReference type="Proteomes" id="UP001142175"/>
    </source>
</evidence>
<gene>
    <name evidence="2" type="ORF">NU887_07675</name>
</gene>
<dbReference type="NCBIfam" id="TIGR03519">
    <property type="entry name" value="T9SS_PorP_fam"/>
    <property type="match status" value="1"/>
</dbReference>
<dbReference type="Pfam" id="PF11751">
    <property type="entry name" value="PorP_SprF"/>
    <property type="match status" value="1"/>
</dbReference>
<feature type="chain" id="PRO_5040777093" evidence="1">
    <location>
        <begin position="21"/>
        <end position="340"/>
    </location>
</feature>
<protein>
    <submittedName>
        <fullName evidence="2">PorP/SprF family type IX secretion system membrane protein</fullName>
    </submittedName>
</protein>
<keyword evidence="3" id="KW-1185">Reference proteome</keyword>
<proteinExistence type="predicted"/>
<sequence length="340" mass="38779">MEKRFIIGLFCIFAFLQVSAQDFHFSQFYASPLNLNPALTGSTELSRVGVNYRKQWPGLNYDFNAYSAYFDHYSFDLNSGFGFMVNSFQESNMQINTTDVSLLYSYNLQVADTWNFKFGGQAAWVRRSAQLDNLVFGDQVDLFNRTINQTTIDQIPEFEPNGYLDLSFGALVNNEYFWLGGSAHHVNRPSLSFFPDNEAGFLPMKWSFHGGVNFPLGSRNYFGSKFDNQVSILANYKNQNPFQQLDLGVQMLFGNVIGGLGFRGIPGVRDLPNQDSIIFLFGINLSNGMVIGYSYDFMISKIGFQTQGAHEVSFRYQFLMGDPKSRNQRSRVLKCFNFMM</sequence>
<dbReference type="AlphaFoldDB" id="A0A9X2T1V6"/>
<keyword evidence="1" id="KW-0732">Signal</keyword>
<dbReference type="Proteomes" id="UP001142175">
    <property type="component" value="Unassembled WGS sequence"/>
</dbReference>
<organism evidence="2 3">
    <name type="scientific">Aquiflexum gelatinilyticum</name>
    <dbReference type="NCBI Taxonomy" id="2961943"/>
    <lineage>
        <taxon>Bacteria</taxon>
        <taxon>Pseudomonadati</taxon>
        <taxon>Bacteroidota</taxon>
        <taxon>Cytophagia</taxon>
        <taxon>Cytophagales</taxon>
        <taxon>Cyclobacteriaceae</taxon>
        <taxon>Aquiflexum</taxon>
    </lineage>
</organism>